<protein>
    <submittedName>
        <fullName evidence="10">Peptidoglycan DD-metalloendopeptidase family protein</fullName>
    </submittedName>
</protein>
<feature type="domain" description="Csd3-like second N-terminal" evidence="9">
    <location>
        <begin position="173"/>
        <end position="292"/>
    </location>
</feature>
<evidence type="ECO:0000313" key="10">
    <source>
        <dbReference type="EMBL" id="UXI68239.1"/>
    </source>
</evidence>
<evidence type="ECO:0000256" key="2">
    <source>
        <dbReference type="ARBA" id="ARBA00004196"/>
    </source>
</evidence>
<dbReference type="PANTHER" id="PTHR21666">
    <property type="entry name" value="PEPTIDASE-RELATED"/>
    <property type="match status" value="1"/>
</dbReference>
<dbReference type="Proteomes" id="UP001064632">
    <property type="component" value="Chromosome"/>
</dbReference>
<evidence type="ECO:0000256" key="6">
    <source>
        <dbReference type="ARBA" id="ARBA00022833"/>
    </source>
</evidence>
<keyword evidence="7" id="KW-0482">Metalloprotease</keyword>
<dbReference type="Gene3D" id="3.10.450.350">
    <property type="match status" value="2"/>
</dbReference>
<dbReference type="Pfam" id="PF19425">
    <property type="entry name" value="Csd3_N2"/>
    <property type="match status" value="1"/>
</dbReference>
<keyword evidence="3" id="KW-0645">Protease</keyword>
<dbReference type="PANTHER" id="PTHR21666:SF288">
    <property type="entry name" value="CELL DIVISION PROTEIN YTFB"/>
    <property type="match status" value="1"/>
</dbReference>
<keyword evidence="4" id="KW-0479">Metal-binding</keyword>
<dbReference type="InterPro" id="IPR016047">
    <property type="entry name" value="M23ase_b-sheet_dom"/>
</dbReference>
<evidence type="ECO:0000256" key="5">
    <source>
        <dbReference type="ARBA" id="ARBA00022801"/>
    </source>
</evidence>
<dbReference type="RefSeq" id="WP_261695199.1">
    <property type="nucleotide sequence ID" value="NZ_CP104694.1"/>
</dbReference>
<evidence type="ECO:0000313" key="11">
    <source>
        <dbReference type="Proteomes" id="UP001064632"/>
    </source>
</evidence>
<comment type="subcellular location">
    <subcellularLocation>
        <location evidence="2">Cell envelope</location>
    </subcellularLocation>
</comment>
<feature type="domain" description="M23ase beta-sheet core" evidence="8">
    <location>
        <begin position="305"/>
        <end position="401"/>
    </location>
</feature>
<comment type="cofactor">
    <cofactor evidence="1">
        <name>Zn(2+)</name>
        <dbReference type="ChEBI" id="CHEBI:29105"/>
    </cofactor>
</comment>
<keyword evidence="5" id="KW-0378">Hydrolase</keyword>
<evidence type="ECO:0000256" key="1">
    <source>
        <dbReference type="ARBA" id="ARBA00001947"/>
    </source>
</evidence>
<sequence>MPISWRREHWILASVAVALTIVAGLVMPTWANAMRHDELPPVTTVSIPLPPLTSDAIHAADGAEAGLVQAGMMPGMGEDPWTVVTVRPGQSLADIFHEHGLSPTCLQRVVDAKVDNGAFRRIHPGDEFAFKRADGRLSTLRFDRDDHTRVVLTLDEKEVHTEIVERALERRVHVAHGVIRSSLFEAGDQAGMSDSMTLKLAQAFGYDIDFAQDLRVGDSFTVIYNDVYREGERLRDGEILGATFINAGQRYTAFRYETADGTVSFYNEEGRPLRTSFLRTPVEFTRISSRFSAGRMHPVLGKMRAHKGVDYAAPSGTPIYAAGDGKVEFRGQKSGFGNVVILQHAGRYSTLYGHMSRFAAGLSNGQRVRQGQLIGYVGATGLATGPHLHYEFRLDGAHRDPLSVTLPKPEPLPASELAKFRGVTQPMLAQLKMLEDTRLASASK</sequence>
<dbReference type="InterPro" id="IPR045834">
    <property type="entry name" value="Csd3_N2"/>
</dbReference>
<dbReference type="SUPFAM" id="SSF51261">
    <property type="entry name" value="Duplicated hybrid motif"/>
    <property type="match status" value="1"/>
</dbReference>
<evidence type="ECO:0000259" key="9">
    <source>
        <dbReference type="Pfam" id="PF19425"/>
    </source>
</evidence>
<dbReference type="InterPro" id="IPR050570">
    <property type="entry name" value="Cell_wall_metabolism_enzyme"/>
</dbReference>
<evidence type="ECO:0000256" key="7">
    <source>
        <dbReference type="ARBA" id="ARBA00023049"/>
    </source>
</evidence>
<proteinExistence type="predicted"/>
<dbReference type="EMBL" id="CP104694">
    <property type="protein sequence ID" value="UXI68239.1"/>
    <property type="molecule type" value="Genomic_DNA"/>
</dbReference>
<gene>
    <name evidence="10" type="ORF">N4264_00905</name>
</gene>
<dbReference type="CDD" id="cd12797">
    <property type="entry name" value="M23_peptidase"/>
    <property type="match status" value="1"/>
</dbReference>
<evidence type="ECO:0000259" key="8">
    <source>
        <dbReference type="Pfam" id="PF01551"/>
    </source>
</evidence>
<evidence type="ECO:0000256" key="3">
    <source>
        <dbReference type="ARBA" id="ARBA00022670"/>
    </source>
</evidence>
<dbReference type="Pfam" id="PF01551">
    <property type="entry name" value="Peptidase_M23"/>
    <property type="match status" value="1"/>
</dbReference>
<dbReference type="Gene3D" id="2.70.70.10">
    <property type="entry name" value="Glucose Permease (Domain IIA)"/>
    <property type="match status" value="1"/>
</dbReference>
<keyword evidence="11" id="KW-1185">Reference proteome</keyword>
<evidence type="ECO:0000256" key="4">
    <source>
        <dbReference type="ARBA" id="ARBA00022723"/>
    </source>
</evidence>
<accession>A0ABY6BDY5</accession>
<organism evidence="10 11">
    <name type="scientific">Tahibacter amnicola</name>
    <dbReference type="NCBI Taxonomy" id="2976241"/>
    <lineage>
        <taxon>Bacteria</taxon>
        <taxon>Pseudomonadati</taxon>
        <taxon>Pseudomonadota</taxon>
        <taxon>Gammaproteobacteria</taxon>
        <taxon>Lysobacterales</taxon>
        <taxon>Rhodanobacteraceae</taxon>
        <taxon>Tahibacter</taxon>
    </lineage>
</organism>
<reference evidence="10" key="1">
    <citation type="submission" date="2022-09" db="EMBL/GenBank/DDBJ databases">
        <title>Tahibacter sp. nov., isolated from a fresh water.</title>
        <authorList>
            <person name="Baek J.H."/>
            <person name="Lee J.K."/>
            <person name="Kim J.M."/>
            <person name="Jeon C.O."/>
        </authorList>
    </citation>
    <scope>NUCLEOTIDE SEQUENCE</scope>
    <source>
        <strain evidence="10">W38</strain>
    </source>
</reference>
<keyword evidence="6" id="KW-0862">Zinc</keyword>
<dbReference type="InterPro" id="IPR011055">
    <property type="entry name" value="Dup_hybrid_motif"/>
</dbReference>
<name>A0ABY6BDY5_9GAMM</name>